<reference evidence="2" key="1">
    <citation type="journal article" date="2022" name="Int. J. Mol. Sci.">
        <title>Draft Genome of Tanacetum Coccineum: Genomic Comparison of Closely Related Tanacetum-Family Plants.</title>
        <authorList>
            <person name="Yamashiro T."/>
            <person name="Shiraishi A."/>
            <person name="Nakayama K."/>
            <person name="Satake H."/>
        </authorList>
    </citation>
    <scope>NUCLEOTIDE SEQUENCE</scope>
</reference>
<evidence type="ECO:0000313" key="3">
    <source>
        <dbReference type="Proteomes" id="UP001151760"/>
    </source>
</evidence>
<accession>A0ABQ5DEJ4</accession>
<dbReference type="Proteomes" id="UP001151760">
    <property type="component" value="Unassembled WGS sequence"/>
</dbReference>
<evidence type="ECO:0000313" key="2">
    <source>
        <dbReference type="EMBL" id="GJT36752.1"/>
    </source>
</evidence>
<sequence length="147" mass="16524">MLGACHPNVWIVLSLCHLFRGDSLYSYLTEFEKLSEEIAELGHEQLPSRSEMTIQAYHVSTPLFKYCLVSVCSMSNSPMTGGSNNLTYGLVHIKALKSPKHGIPVLFFKNTIVPSARGSRFFIMPCNVFAHLFSSFLSLFTEHSRYA</sequence>
<comment type="caution">
    <text evidence="2">The sequence shown here is derived from an EMBL/GenBank/DDBJ whole genome shotgun (WGS) entry which is preliminary data.</text>
</comment>
<feature type="chain" id="PRO_5046614753" evidence="1">
    <location>
        <begin position="22"/>
        <end position="147"/>
    </location>
</feature>
<gene>
    <name evidence="2" type="ORF">Tco_0936617</name>
</gene>
<keyword evidence="3" id="KW-1185">Reference proteome</keyword>
<proteinExistence type="predicted"/>
<keyword evidence="1" id="KW-0732">Signal</keyword>
<dbReference type="EMBL" id="BQNB010015166">
    <property type="protein sequence ID" value="GJT36752.1"/>
    <property type="molecule type" value="Genomic_DNA"/>
</dbReference>
<name>A0ABQ5DEJ4_9ASTR</name>
<organism evidence="2 3">
    <name type="scientific">Tanacetum coccineum</name>
    <dbReference type="NCBI Taxonomy" id="301880"/>
    <lineage>
        <taxon>Eukaryota</taxon>
        <taxon>Viridiplantae</taxon>
        <taxon>Streptophyta</taxon>
        <taxon>Embryophyta</taxon>
        <taxon>Tracheophyta</taxon>
        <taxon>Spermatophyta</taxon>
        <taxon>Magnoliopsida</taxon>
        <taxon>eudicotyledons</taxon>
        <taxon>Gunneridae</taxon>
        <taxon>Pentapetalae</taxon>
        <taxon>asterids</taxon>
        <taxon>campanulids</taxon>
        <taxon>Asterales</taxon>
        <taxon>Asteraceae</taxon>
        <taxon>Asteroideae</taxon>
        <taxon>Anthemideae</taxon>
        <taxon>Anthemidinae</taxon>
        <taxon>Tanacetum</taxon>
    </lineage>
</organism>
<reference evidence="2" key="2">
    <citation type="submission" date="2022-01" db="EMBL/GenBank/DDBJ databases">
        <authorList>
            <person name="Yamashiro T."/>
            <person name="Shiraishi A."/>
            <person name="Satake H."/>
            <person name="Nakayama K."/>
        </authorList>
    </citation>
    <scope>NUCLEOTIDE SEQUENCE</scope>
</reference>
<evidence type="ECO:0000256" key="1">
    <source>
        <dbReference type="SAM" id="SignalP"/>
    </source>
</evidence>
<feature type="signal peptide" evidence="1">
    <location>
        <begin position="1"/>
        <end position="21"/>
    </location>
</feature>
<protein>
    <submittedName>
        <fullName evidence="2">Uncharacterized protein</fullName>
    </submittedName>
</protein>